<feature type="region of interest" description="Disordered" evidence="1">
    <location>
        <begin position="350"/>
        <end position="518"/>
    </location>
</feature>
<proteinExistence type="predicted"/>
<evidence type="ECO:0000313" key="2">
    <source>
        <dbReference type="EMBL" id="RXK37624.1"/>
    </source>
</evidence>
<dbReference type="EMBL" id="SDIL01000064">
    <property type="protein sequence ID" value="RXK37624.1"/>
    <property type="molecule type" value="Genomic_DNA"/>
</dbReference>
<feature type="compositionally biased region" description="Low complexity" evidence="1">
    <location>
        <begin position="502"/>
        <end position="513"/>
    </location>
</feature>
<dbReference type="AlphaFoldDB" id="A0A4Q1BIX2"/>
<feature type="compositionally biased region" description="Acidic residues" evidence="1">
    <location>
        <begin position="419"/>
        <end position="436"/>
    </location>
</feature>
<reference evidence="2 3" key="1">
    <citation type="submission" date="2016-06" db="EMBL/GenBank/DDBJ databases">
        <title>Evolution of pathogenesis and genome organization in the Tremellales.</title>
        <authorList>
            <person name="Cuomo C."/>
            <person name="Litvintseva A."/>
            <person name="Heitman J."/>
            <person name="Chen Y."/>
            <person name="Sun S."/>
            <person name="Springer D."/>
            <person name="Dromer F."/>
            <person name="Young S."/>
            <person name="Zeng Q."/>
            <person name="Chapman S."/>
            <person name="Gujja S."/>
            <person name="Saif S."/>
            <person name="Birren B."/>
        </authorList>
    </citation>
    <scope>NUCLEOTIDE SEQUENCE [LARGE SCALE GENOMIC DNA]</scope>
    <source>
        <strain evidence="2 3">ATCC 28783</strain>
    </source>
</reference>
<comment type="caution">
    <text evidence="2">The sequence shown here is derived from an EMBL/GenBank/DDBJ whole genome shotgun (WGS) entry which is preliminary data.</text>
</comment>
<feature type="compositionally biased region" description="Basic and acidic residues" evidence="1">
    <location>
        <begin position="455"/>
        <end position="468"/>
    </location>
</feature>
<protein>
    <submittedName>
        <fullName evidence="2">Uncharacterized protein</fullName>
    </submittedName>
</protein>
<accession>A0A4Q1BIX2</accession>
<evidence type="ECO:0000256" key="1">
    <source>
        <dbReference type="SAM" id="MobiDB-lite"/>
    </source>
</evidence>
<dbReference type="InParanoid" id="A0A4Q1BIX2"/>
<dbReference type="Proteomes" id="UP000289152">
    <property type="component" value="Unassembled WGS sequence"/>
</dbReference>
<evidence type="ECO:0000313" key="3">
    <source>
        <dbReference type="Proteomes" id="UP000289152"/>
    </source>
</evidence>
<feature type="compositionally biased region" description="Polar residues" evidence="1">
    <location>
        <begin position="350"/>
        <end position="359"/>
    </location>
</feature>
<keyword evidence="3" id="KW-1185">Reference proteome</keyword>
<organism evidence="2 3">
    <name type="scientific">Tremella mesenterica</name>
    <name type="common">Jelly fungus</name>
    <dbReference type="NCBI Taxonomy" id="5217"/>
    <lineage>
        <taxon>Eukaryota</taxon>
        <taxon>Fungi</taxon>
        <taxon>Dikarya</taxon>
        <taxon>Basidiomycota</taxon>
        <taxon>Agaricomycotina</taxon>
        <taxon>Tremellomycetes</taxon>
        <taxon>Tremellales</taxon>
        <taxon>Tremellaceae</taxon>
        <taxon>Tremella</taxon>
    </lineage>
</organism>
<gene>
    <name evidence="2" type="ORF">M231_05100</name>
</gene>
<name>A0A4Q1BIX2_TREME</name>
<sequence>MARTIAQELLGISQTIEEDIQEEVHWERARGMVDLMLAYSSALTTERLPKVIEQAKSVGMNLSTFRNTISRMKSDLENLVRVNRSDATKYARVARSFGYSSTGVPYTTFLKTLANTPNVPVGTNFRSARVTRAHLWSLLHLLSQGDETFLQELYDEGLTFPLEINPQAEPSMSDPSCSQPNVIMADRAVSHTSTTLPSLHELLGPTKAHENLHNLTWNEVTKVEARKMVEFVDKEVNHQSSVKGVKPYRKELSAELGWSEVTISARVKKMSEEIDKEKPSISQEEALDWVKVFQSFGSVHPRRDKQNISKIFRRAQSLLSASCTMVDYKRMIYSAMLWVHESHPDVLSQLPTAPISSSPLARRKSGAQRKEKTTTTTTSGKGKKKATTHSGSNGSDHSLPGGTMPRGAEKQGSGSDNASSEEPDIQDNSASEEDSDQDRPYRSSSGEESSSSDDVNLRRLERYIRDPESDNDMGEVVSDREDVVQGLNQEGPTSETHESSEAESSGAASPSPTRSEELLNLPEILERNKVWGSQFEGLSGSPIDRS</sequence>